<evidence type="ECO:0000256" key="3">
    <source>
        <dbReference type="ARBA" id="ARBA00022927"/>
    </source>
</evidence>
<evidence type="ECO:0000256" key="2">
    <source>
        <dbReference type="ARBA" id="ARBA00022448"/>
    </source>
</evidence>
<dbReference type="EMBL" id="OV696693">
    <property type="protein sequence ID" value="CAH1272823.1"/>
    <property type="molecule type" value="Genomic_DNA"/>
</dbReference>
<dbReference type="OrthoDB" id="2228at2759"/>
<dbReference type="GO" id="GO:0019905">
    <property type="term" value="F:syntaxin binding"/>
    <property type="evidence" value="ECO:0007669"/>
    <property type="project" value="UniProtKB-ARBA"/>
</dbReference>
<proteinExistence type="inferred from homology"/>
<reference evidence="4" key="1">
    <citation type="submission" date="2022-01" db="EMBL/GenBank/DDBJ databases">
        <authorList>
            <person name="Braso-Vives M."/>
        </authorList>
    </citation>
    <scope>NUCLEOTIDE SEQUENCE</scope>
</reference>
<name>A0A8K0AC49_BRALA</name>
<dbReference type="Pfam" id="PF00995">
    <property type="entry name" value="Sec1"/>
    <property type="match status" value="1"/>
</dbReference>
<dbReference type="PIRSF" id="PIRSF005715">
    <property type="entry name" value="VPS45_Sec1"/>
    <property type="match status" value="1"/>
</dbReference>
<evidence type="ECO:0000313" key="4">
    <source>
        <dbReference type="EMBL" id="CAH1272823.1"/>
    </source>
</evidence>
<dbReference type="FunFam" id="3.90.830.10:FF:000001">
    <property type="entry name" value="syntaxin-binding protein 1 isoform X2"/>
    <property type="match status" value="1"/>
</dbReference>
<dbReference type="GO" id="GO:0015031">
    <property type="term" value="P:protein transport"/>
    <property type="evidence" value="ECO:0007669"/>
    <property type="project" value="UniProtKB-KW"/>
</dbReference>
<evidence type="ECO:0000313" key="5">
    <source>
        <dbReference type="Proteomes" id="UP000838412"/>
    </source>
</evidence>
<keyword evidence="5" id="KW-1185">Reference proteome</keyword>
<dbReference type="PANTHER" id="PTHR11679">
    <property type="entry name" value="VESICLE PROTEIN SORTING-ASSOCIATED"/>
    <property type="match status" value="1"/>
</dbReference>
<gene>
    <name evidence="4" type="primary">STXBP1</name>
    <name evidence="4" type="ORF">BLAG_LOCUS24360</name>
</gene>
<dbReference type="InterPro" id="IPR001619">
    <property type="entry name" value="Sec1-like"/>
</dbReference>
<evidence type="ECO:0000256" key="1">
    <source>
        <dbReference type="ARBA" id="ARBA00009884"/>
    </source>
</evidence>
<sequence>MALKAVVGDRIMNDVIKPLRKKGEWKVLVVDKLSMRMVSACCSMTDITSEGITMVEDLEKRRQPIPNMDAIYLITPTEESVNLLMRDFGTAHNTMYRAAHVFFTEACPEKLFEQIAKHPIAKFLKNLKEVNMAFRPYEQQVYSLDTRDGASEFYNPRPSPNRMARLERVAEQIATLCATLGEYPAIRYRIDYDKLPELSQLIQQKLDAYKADDPTMGDGPEKARSQLLILDRGFDPVSPLLHELTYQAMCYDLVPIENDVYRFEAKGGPQGEMVEKDALLDENDDLWVEFRHQHIAVVSSQVTKKLKDFALEKRVKGGDKTSMKDLSQMLKRMPQYQKELRNYSLHLALAEDCMKSYSGNVEKLCRVEQDLAMGTDAEGEKIRDHMRNIVPILLDQNISTYDKIRVILLYIIGKNGISEENFNKLIQHAQIPEDEKHIIINMQYMGLSILQDTGRRKGKVERKDRITQQTYQLSRWTPVIKDIMEDAIDDKLDQKYFPFLTGRSTTAGFASSGARSARYGHWHKDKGPADRSVPRLIIFIMGGTTYSEMRCAYEVTKETGQKWDVIIGGTHLLTPSGFLKDLAALEKTS</sequence>
<organism evidence="4 5">
    <name type="scientific">Branchiostoma lanceolatum</name>
    <name type="common">Common lancelet</name>
    <name type="synonym">Amphioxus lanceolatum</name>
    <dbReference type="NCBI Taxonomy" id="7740"/>
    <lineage>
        <taxon>Eukaryota</taxon>
        <taxon>Metazoa</taxon>
        <taxon>Chordata</taxon>
        <taxon>Cephalochordata</taxon>
        <taxon>Leptocardii</taxon>
        <taxon>Amphioxiformes</taxon>
        <taxon>Branchiostomatidae</taxon>
        <taxon>Branchiostoma</taxon>
    </lineage>
</organism>
<dbReference type="InterPro" id="IPR043154">
    <property type="entry name" value="Sec-1-like_dom1"/>
</dbReference>
<protein>
    <submittedName>
        <fullName evidence="4">STXBP1 protein</fullName>
    </submittedName>
</protein>
<dbReference type="Proteomes" id="UP000838412">
    <property type="component" value="Chromosome 8"/>
</dbReference>
<dbReference type="Gene3D" id="1.25.40.60">
    <property type="match status" value="1"/>
</dbReference>
<dbReference type="InterPro" id="IPR036045">
    <property type="entry name" value="Sec1-like_sf"/>
</dbReference>
<dbReference type="FunFam" id="3.40.50.2060:FF:000001">
    <property type="entry name" value="syntaxin-binding protein 1 isoform X2"/>
    <property type="match status" value="1"/>
</dbReference>
<dbReference type="Gene3D" id="3.90.830.10">
    <property type="entry name" value="Syntaxin Binding Protein 1, Chain A, domain 2"/>
    <property type="match status" value="1"/>
</dbReference>
<dbReference type="Gene3D" id="3.40.50.2060">
    <property type="match status" value="1"/>
</dbReference>
<dbReference type="Gene3D" id="3.40.50.1910">
    <property type="match status" value="1"/>
</dbReference>
<dbReference type="InterPro" id="IPR027482">
    <property type="entry name" value="Sec1-like_dom2"/>
</dbReference>
<dbReference type="SUPFAM" id="SSF56815">
    <property type="entry name" value="Sec1/munc18-like (SM) proteins"/>
    <property type="match status" value="1"/>
</dbReference>
<keyword evidence="3" id="KW-0653">Protein transport</keyword>
<dbReference type="AlphaFoldDB" id="A0A8K0AC49"/>
<keyword evidence="2" id="KW-0813">Transport</keyword>
<accession>A0A8K0AC49</accession>
<dbReference type="GO" id="GO:0016192">
    <property type="term" value="P:vesicle-mediated transport"/>
    <property type="evidence" value="ECO:0007669"/>
    <property type="project" value="InterPro"/>
</dbReference>
<dbReference type="InterPro" id="IPR043127">
    <property type="entry name" value="Sec-1-like_dom3a"/>
</dbReference>
<comment type="similarity">
    <text evidence="1">Belongs to the STXBP/unc-18/SEC1 family.</text>
</comment>